<dbReference type="EMBL" id="QGKL01000042">
    <property type="protein sequence ID" value="PWQ93643.1"/>
    <property type="molecule type" value="Genomic_DNA"/>
</dbReference>
<protein>
    <recommendedName>
        <fullName evidence="3">DUF1127 domain-containing protein</fullName>
    </recommendedName>
</protein>
<accession>A0A317C8F3</accession>
<proteinExistence type="predicted"/>
<organism evidence="1 2">
    <name type="scientific">Leucothrix arctica</name>
    <dbReference type="NCBI Taxonomy" id="1481894"/>
    <lineage>
        <taxon>Bacteria</taxon>
        <taxon>Pseudomonadati</taxon>
        <taxon>Pseudomonadota</taxon>
        <taxon>Gammaproteobacteria</taxon>
        <taxon>Thiotrichales</taxon>
        <taxon>Thiotrichaceae</taxon>
        <taxon>Leucothrix</taxon>
    </lineage>
</organism>
<name>A0A317C8F3_9GAMM</name>
<reference evidence="1 2" key="1">
    <citation type="submission" date="2018-05" db="EMBL/GenBank/DDBJ databases">
        <title>Leucothrix arctica sp. nov., isolated from Arctic seawater.</title>
        <authorList>
            <person name="Choi A."/>
            <person name="Baek K."/>
        </authorList>
    </citation>
    <scope>NUCLEOTIDE SEQUENCE [LARGE SCALE GENOMIC DNA]</scope>
    <source>
        <strain evidence="1 2">IMCC9719</strain>
    </source>
</reference>
<comment type="caution">
    <text evidence="1">The sequence shown here is derived from an EMBL/GenBank/DDBJ whole genome shotgun (WGS) entry which is preliminary data.</text>
</comment>
<gene>
    <name evidence="1" type="ORF">DKT75_18690</name>
</gene>
<evidence type="ECO:0000313" key="2">
    <source>
        <dbReference type="Proteomes" id="UP000245506"/>
    </source>
</evidence>
<evidence type="ECO:0008006" key="3">
    <source>
        <dbReference type="Google" id="ProtNLM"/>
    </source>
</evidence>
<keyword evidence="2" id="KW-1185">Reference proteome</keyword>
<sequence>MSAPYCNVEVVQQKAPDQVSVTPKQGLYNAFATLSLWHARAQQRHQLRMSLEDPDFLNDIGVSLWDARIEANKPFWK</sequence>
<dbReference type="AlphaFoldDB" id="A0A317C8F3"/>
<dbReference type="Proteomes" id="UP000245506">
    <property type="component" value="Unassembled WGS sequence"/>
</dbReference>
<evidence type="ECO:0000313" key="1">
    <source>
        <dbReference type="EMBL" id="PWQ93643.1"/>
    </source>
</evidence>